<evidence type="ECO:0000313" key="1">
    <source>
        <dbReference type="EMBL" id="KAJ3650435.1"/>
    </source>
</evidence>
<protein>
    <submittedName>
        <fullName evidence="1">Uncharacterized protein</fullName>
    </submittedName>
</protein>
<dbReference type="EMBL" id="JALNTZ010000005">
    <property type="protein sequence ID" value="KAJ3650435.1"/>
    <property type="molecule type" value="Genomic_DNA"/>
</dbReference>
<organism evidence="1 2">
    <name type="scientific">Zophobas morio</name>
    <dbReference type="NCBI Taxonomy" id="2755281"/>
    <lineage>
        <taxon>Eukaryota</taxon>
        <taxon>Metazoa</taxon>
        <taxon>Ecdysozoa</taxon>
        <taxon>Arthropoda</taxon>
        <taxon>Hexapoda</taxon>
        <taxon>Insecta</taxon>
        <taxon>Pterygota</taxon>
        <taxon>Neoptera</taxon>
        <taxon>Endopterygota</taxon>
        <taxon>Coleoptera</taxon>
        <taxon>Polyphaga</taxon>
        <taxon>Cucujiformia</taxon>
        <taxon>Tenebrionidae</taxon>
        <taxon>Zophobas</taxon>
    </lineage>
</organism>
<accession>A0AA38MB12</accession>
<proteinExistence type="predicted"/>
<reference evidence="1" key="1">
    <citation type="journal article" date="2023" name="G3 (Bethesda)">
        <title>Whole genome assemblies of Zophobas morio and Tenebrio molitor.</title>
        <authorList>
            <person name="Kaur S."/>
            <person name="Stinson S.A."/>
            <person name="diCenzo G.C."/>
        </authorList>
    </citation>
    <scope>NUCLEOTIDE SEQUENCE</scope>
    <source>
        <strain evidence="1">QUZm001</strain>
    </source>
</reference>
<evidence type="ECO:0000313" key="2">
    <source>
        <dbReference type="Proteomes" id="UP001168821"/>
    </source>
</evidence>
<gene>
    <name evidence="1" type="ORF">Zmor_016536</name>
</gene>
<sequence length="102" mass="11501">MTTSETLCSCRDLCTSGQVGFWVEENADFHWPECTLVTLSVQLEGTLVTRSVSGRGTKVPFCLRSRVNMEARFSYENGNQVGSSTVRFRSQLRPTIPIFYLI</sequence>
<dbReference type="AlphaFoldDB" id="A0AA38MB12"/>
<dbReference type="Proteomes" id="UP001168821">
    <property type="component" value="Unassembled WGS sequence"/>
</dbReference>
<keyword evidence="2" id="KW-1185">Reference proteome</keyword>
<comment type="caution">
    <text evidence="1">The sequence shown here is derived from an EMBL/GenBank/DDBJ whole genome shotgun (WGS) entry which is preliminary data.</text>
</comment>
<name>A0AA38MB12_9CUCU</name>